<proteinExistence type="predicted"/>
<dbReference type="EMBL" id="FOQU01000001">
    <property type="protein sequence ID" value="SFI00616.1"/>
    <property type="molecule type" value="Genomic_DNA"/>
</dbReference>
<name>A0A1I3ENM8_9BURK</name>
<evidence type="ECO:0000313" key="3">
    <source>
        <dbReference type="EMBL" id="SFI00616.1"/>
    </source>
</evidence>
<gene>
    <name evidence="3" type="ORF">SAMN05192543_101989</name>
</gene>
<feature type="signal peptide" evidence="2">
    <location>
        <begin position="1"/>
        <end position="23"/>
    </location>
</feature>
<evidence type="ECO:0000256" key="2">
    <source>
        <dbReference type="SAM" id="SignalP"/>
    </source>
</evidence>
<organism evidence="3 4">
    <name type="scientific">Paraburkholderia megapolitana</name>
    <dbReference type="NCBI Taxonomy" id="420953"/>
    <lineage>
        <taxon>Bacteria</taxon>
        <taxon>Pseudomonadati</taxon>
        <taxon>Pseudomonadota</taxon>
        <taxon>Betaproteobacteria</taxon>
        <taxon>Burkholderiales</taxon>
        <taxon>Burkholderiaceae</taxon>
        <taxon>Paraburkholderia</taxon>
    </lineage>
</organism>
<feature type="region of interest" description="Disordered" evidence="1">
    <location>
        <begin position="35"/>
        <end position="60"/>
    </location>
</feature>
<dbReference type="STRING" id="420953.SAMN05192543_101989"/>
<accession>A0A1I3ENM8</accession>
<protein>
    <recommendedName>
        <fullName evidence="5">Lipoprotein</fullName>
    </recommendedName>
</protein>
<reference evidence="3 4" key="1">
    <citation type="submission" date="2016-10" db="EMBL/GenBank/DDBJ databases">
        <authorList>
            <person name="de Groot N.N."/>
        </authorList>
    </citation>
    <scope>NUCLEOTIDE SEQUENCE [LARGE SCALE GENOMIC DNA]</scope>
    <source>
        <strain evidence="3 4">LMG 23650</strain>
    </source>
</reference>
<dbReference type="AlphaFoldDB" id="A0A1I3ENM8"/>
<dbReference type="Proteomes" id="UP000199548">
    <property type="component" value="Unassembled WGS sequence"/>
</dbReference>
<evidence type="ECO:0008006" key="5">
    <source>
        <dbReference type="Google" id="ProtNLM"/>
    </source>
</evidence>
<dbReference type="PROSITE" id="PS51257">
    <property type="entry name" value="PROKAR_LIPOPROTEIN"/>
    <property type="match status" value="1"/>
</dbReference>
<keyword evidence="2" id="KW-0732">Signal</keyword>
<evidence type="ECO:0000256" key="1">
    <source>
        <dbReference type="SAM" id="MobiDB-lite"/>
    </source>
</evidence>
<dbReference type="RefSeq" id="WP_091008186.1">
    <property type="nucleotide sequence ID" value="NZ_CP041743.1"/>
</dbReference>
<keyword evidence="4" id="KW-1185">Reference proteome</keyword>
<sequence>MRPFSLSKLAGAALALALCATLAACGNGGSVGATPTRGSDAAAGAGGSSEPQPIVTPPTSASAAAAASAPCAASSAAASQPVSNTQLRCAP</sequence>
<feature type="chain" id="PRO_5011710363" description="Lipoprotein" evidence="2">
    <location>
        <begin position="24"/>
        <end position="91"/>
    </location>
</feature>
<evidence type="ECO:0000313" key="4">
    <source>
        <dbReference type="Proteomes" id="UP000199548"/>
    </source>
</evidence>